<dbReference type="SUPFAM" id="SSF82199">
    <property type="entry name" value="SET domain"/>
    <property type="match status" value="1"/>
</dbReference>
<sequence length="242" mass="27315">MLKDYLHRLYPWQAAKLLFSPPSARLVLRPPRQPTTQAQVENLLLTIETTNPESVSGFSVHKQPSVIANAGLGVFLKGRCKTGDIVCLYPGTVYLPFEPLLFVSISNRYILKCYDGVFVDGKSTGLSGKVFNSLYHRENWPGAIQTSDKTWMTQSPKNPFAIGQYVNNGTQINPSNVRYQELDLLPSFPVGLRQYLPNIYWASMDPMSTPFRIVALVAERDIKDEELFSTYMDNSGERQESI</sequence>
<evidence type="ECO:0000313" key="2">
    <source>
        <dbReference type="Proteomes" id="UP001448207"/>
    </source>
</evidence>
<proteinExistence type="predicted"/>
<keyword evidence="2" id="KW-1185">Reference proteome</keyword>
<gene>
    <name evidence="1" type="ORF">J3Q64DRAFT_1777501</name>
</gene>
<accession>A0ABR3AIZ3</accession>
<dbReference type="InterPro" id="IPR040415">
    <property type="entry name" value="SETD9"/>
</dbReference>
<name>A0ABR3AIZ3_PHYBL</name>
<dbReference type="PANTHER" id="PTHR33524:SF2">
    <property type="entry name" value="SET DOMAIN-CONTAINING PROTEIN 9"/>
    <property type="match status" value="1"/>
</dbReference>
<reference evidence="1 2" key="1">
    <citation type="submission" date="2024-04" db="EMBL/GenBank/DDBJ databases">
        <title>Symmetric and asymmetric DNA N6-adenine methylation regulates different biological responses in Mucorales.</title>
        <authorList>
            <consortium name="Lawrence Berkeley National Laboratory"/>
            <person name="Lax C."/>
            <person name="Mondo S.J."/>
            <person name="Osorio-Concepcion M."/>
            <person name="Muszewska A."/>
            <person name="Corrochano-Luque M."/>
            <person name="Gutierrez G."/>
            <person name="Riley R."/>
            <person name="Lipzen A."/>
            <person name="Guo J."/>
            <person name="Hundley H."/>
            <person name="Amirebrahimi M."/>
            <person name="Ng V."/>
            <person name="Lorenzo-Gutierrez D."/>
            <person name="Binder U."/>
            <person name="Yang J."/>
            <person name="Song Y."/>
            <person name="Canovas D."/>
            <person name="Navarro E."/>
            <person name="Freitag M."/>
            <person name="Gabaldon T."/>
            <person name="Grigoriev I.V."/>
            <person name="Corrochano L.M."/>
            <person name="Nicolas F.E."/>
            <person name="Garre V."/>
        </authorList>
    </citation>
    <scope>NUCLEOTIDE SEQUENCE [LARGE SCALE GENOMIC DNA]</scope>
    <source>
        <strain evidence="1 2">L51</strain>
    </source>
</reference>
<dbReference type="InterPro" id="IPR046341">
    <property type="entry name" value="SET_dom_sf"/>
</dbReference>
<dbReference type="EMBL" id="JBCLYO010000041">
    <property type="protein sequence ID" value="KAL0074599.1"/>
    <property type="molecule type" value="Genomic_DNA"/>
</dbReference>
<organism evidence="1 2">
    <name type="scientific">Phycomyces blakesleeanus</name>
    <dbReference type="NCBI Taxonomy" id="4837"/>
    <lineage>
        <taxon>Eukaryota</taxon>
        <taxon>Fungi</taxon>
        <taxon>Fungi incertae sedis</taxon>
        <taxon>Mucoromycota</taxon>
        <taxon>Mucoromycotina</taxon>
        <taxon>Mucoromycetes</taxon>
        <taxon>Mucorales</taxon>
        <taxon>Phycomycetaceae</taxon>
        <taxon>Phycomyces</taxon>
    </lineage>
</organism>
<dbReference type="PANTHER" id="PTHR33524">
    <property type="entry name" value="C5ORF35"/>
    <property type="match status" value="1"/>
</dbReference>
<dbReference type="Proteomes" id="UP001448207">
    <property type="component" value="Unassembled WGS sequence"/>
</dbReference>
<protein>
    <recommendedName>
        <fullName evidence="3">SET domain-containing protein</fullName>
    </recommendedName>
</protein>
<evidence type="ECO:0000313" key="1">
    <source>
        <dbReference type="EMBL" id="KAL0074599.1"/>
    </source>
</evidence>
<comment type="caution">
    <text evidence="1">The sequence shown here is derived from an EMBL/GenBank/DDBJ whole genome shotgun (WGS) entry which is preliminary data.</text>
</comment>
<evidence type="ECO:0008006" key="3">
    <source>
        <dbReference type="Google" id="ProtNLM"/>
    </source>
</evidence>
<dbReference type="CDD" id="cd10537">
    <property type="entry name" value="SET_SETD9"/>
    <property type="match status" value="1"/>
</dbReference>